<dbReference type="InterPro" id="IPR054491">
    <property type="entry name" value="MGH1-like_GH"/>
</dbReference>
<evidence type="ECO:0000313" key="4">
    <source>
        <dbReference type="Proteomes" id="UP000754710"/>
    </source>
</evidence>
<evidence type="ECO:0000259" key="1">
    <source>
        <dbReference type="Pfam" id="PF14742"/>
    </source>
</evidence>
<dbReference type="Pfam" id="PF22422">
    <property type="entry name" value="MGH1-like_GH"/>
    <property type="match status" value="1"/>
</dbReference>
<protein>
    <submittedName>
        <fullName evidence="3">Amylo-alpha-16-glucosidase</fullName>
    </submittedName>
</protein>
<dbReference type="RefSeq" id="WP_221025670.1">
    <property type="nucleotide sequence ID" value="NZ_JAIEZQ010000002.1"/>
</dbReference>
<dbReference type="InterPro" id="IPR008928">
    <property type="entry name" value="6-hairpin_glycosidase_sf"/>
</dbReference>
<proteinExistence type="predicted"/>
<feature type="domain" description="Putative glycogen debranching enzyme N-terminal" evidence="1">
    <location>
        <begin position="16"/>
        <end position="191"/>
    </location>
</feature>
<name>A0ABS7RLV7_9ACTN</name>
<dbReference type="SUPFAM" id="SSF48208">
    <property type="entry name" value="Six-hairpin glycosidases"/>
    <property type="match status" value="1"/>
</dbReference>
<feature type="domain" description="Mannosylglycerate hydrolase MGH1-like glycoside hydrolase" evidence="2">
    <location>
        <begin position="302"/>
        <end position="572"/>
    </location>
</feature>
<evidence type="ECO:0000259" key="2">
    <source>
        <dbReference type="Pfam" id="PF22422"/>
    </source>
</evidence>
<dbReference type="Gene3D" id="1.50.10.10">
    <property type="match status" value="1"/>
</dbReference>
<dbReference type="Proteomes" id="UP000754710">
    <property type="component" value="Unassembled WGS sequence"/>
</dbReference>
<sequence length="626" mass="68418">MTLTQPYLAHLTGVFHAPVQAWSQPDGAMGDGAEGIYCGDERIVSDARLTVAEHELRHVSTQMRSATEVRFVYVVTAPAEVPDPLLTIHRTRRASVDGVSEELRIGSALREQVDLDLELVLGLDRTSMEQIKSGRSARDRPQPGGFRWSWRDDDTTAEVTVDEGEADVFGSEVAVRWQVNLSPGAEVTVGWSLRADDAAAPILGTPAPPVPTPKVDTSDQRLQRLADRAFSDLNSLRIADRSLRDAVFLAAGAPWFYTMFGRDSLIAARMLLPVDRSLAEGTLRALAARQGTKVDEETAEQPGKILHEVRRTDVAHDSEGFHLPPVYYGTIDATPLWINLLHDTWRAGMPDADVTALLDNLEAALTWLGEYGDSDGDGFLEYLDTTGHGLANQGWKDSGDSIRWHDGTIAEGPIALCEVQAYAYEAALNGAALLDAFGRSGGDAWRSWAAALKERFRTAFWCLDQQGRYPALALDAKKRPVDGVSSNIGHLLGTGILDPEEQRIVVERLLDPTMFSGYGIRTLSTTNGAYWPLRYHAGSVWSHDTGIVIDGMLRDGFTEEAAQVAEGLLTAAEGFDYRLPELFGGHRADEVWPPVPYPASCRPQAWAATSVVPVARALGRRAGRRS</sequence>
<reference evidence="3 4" key="1">
    <citation type="submission" date="2021-08" db="EMBL/GenBank/DDBJ databases">
        <title>Nocardioides bacterium WL0053 sp. nov., isolated from the sediment.</title>
        <authorList>
            <person name="Wang L."/>
            <person name="Zhang D."/>
            <person name="Zhang A."/>
        </authorList>
    </citation>
    <scope>NUCLEOTIDE SEQUENCE [LARGE SCALE GENOMIC DNA]</scope>
    <source>
        <strain evidence="3 4">WL0053</strain>
    </source>
</reference>
<keyword evidence="4" id="KW-1185">Reference proteome</keyword>
<dbReference type="InterPro" id="IPR012341">
    <property type="entry name" value="6hp_glycosidase-like_sf"/>
</dbReference>
<evidence type="ECO:0000313" key="3">
    <source>
        <dbReference type="EMBL" id="MBY9075981.1"/>
    </source>
</evidence>
<gene>
    <name evidence="3" type="ORF">K1X13_14195</name>
</gene>
<comment type="caution">
    <text evidence="3">The sequence shown here is derived from an EMBL/GenBank/DDBJ whole genome shotgun (WGS) entry which is preliminary data.</text>
</comment>
<dbReference type="InterPro" id="IPR032856">
    <property type="entry name" value="GDE_N_bis"/>
</dbReference>
<accession>A0ABS7RLV7</accession>
<organism evidence="3 4">
    <name type="scientific">Nocardioides jiangsuensis</name>
    <dbReference type="NCBI Taxonomy" id="2866161"/>
    <lineage>
        <taxon>Bacteria</taxon>
        <taxon>Bacillati</taxon>
        <taxon>Actinomycetota</taxon>
        <taxon>Actinomycetes</taxon>
        <taxon>Propionibacteriales</taxon>
        <taxon>Nocardioidaceae</taxon>
        <taxon>Nocardioides</taxon>
    </lineage>
</organism>
<dbReference type="Pfam" id="PF14742">
    <property type="entry name" value="GDE_N_bis"/>
    <property type="match status" value="1"/>
</dbReference>
<dbReference type="EMBL" id="JAIEZQ010000002">
    <property type="protein sequence ID" value="MBY9075981.1"/>
    <property type="molecule type" value="Genomic_DNA"/>
</dbReference>